<proteinExistence type="predicted"/>
<comment type="caution">
    <text evidence="1">The sequence shown here is derived from an EMBL/GenBank/DDBJ whole genome shotgun (WGS) entry which is preliminary data.</text>
</comment>
<keyword evidence="2" id="KW-1185">Reference proteome</keyword>
<dbReference type="Proteomes" id="UP000651085">
    <property type="component" value="Unassembled WGS sequence"/>
</dbReference>
<evidence type="ECO:0000313" key="1">
    <source>
        <dbReference type="EMBL" id="MBC8594019.1"/>
    </source>
</evidence>
<dbReference type="EMBL" id="JACRTF010000001">
    <property type="protein sequence ID" value="MBC8594019.1"/>
    <property type="molecule type" value="Genomic_DNA"/>
</dbReference>
<dbReference type="AlphaFoldDB" id="A0A926F8T2"/>
<organism evidence="1 2">
    <name type="scientific">Jilunia laotingensis</name>
    <dbReference type="NCBI Taxonomy" id="2763675"/>
    <lineage>
        <taxon>Bacteria</taxon>
        <taxon>Pseudomonadati</taxon>
        <taxon>Bacteroidota</taxon>
        <taxon>Bacteroidia</taxon>
        <taxon>Bacteroidales</taxon>
        <taxon>Bacteroidaceae</taxon>
        <taxon>Jilunia</taxon>
    </lineage>
</organism>
<gene>
    <name evidence="1" type="ORF">H8744_12330</name>
</gene>
<evidence type="ECO:0000313" key="2">
    <source>
        <dbReference type="Proteomes" id="UP000651085"/>
    </source>
</evidence>
<name>A0A926F8T2_9BACT</name>
<dbReference type="Pfam" id="PF04301">
    <property type="entry name" value="BioG"/>
    <property type="match status" value="1"/>
</dbReference>
<protein>
    <submittedName>
        <fullName evidence="1">DUF452 family protein</fullName>
    </submittedName>
</protein>
<dbReference type="InterPro" id="IPR029058">
    <property type="entry name" value="AB_hydrolase_fold"/>
</dbReference>
<dbReference type="RefSeq" id="WP_262435123.1">
    <property type="nucleotide sequence ID" value="NZ_JACRTF010000001.1"/>
</dbReference>
<accession>A0A926F8T2</accession>
<dbReference type="SUPFAM" id="SSF53474">
    <property type="entry name" value="alpha/beta-Hydrolases"/>
    <property type="match status" value="1"/>
</dbReference>
<dbReference type="InterPro" id="IPR007398">
    <property type="entry name" value="BioG"/>
</dbReference>
<sequence length="223" mass="26005">MIQKYITHKRNENLILFFAGWGMDTHPFLSYDPDTSDLMVCYDYRTMDFNLSTLSPYTSIDVIAWSMGVWTASQVLSGLSLPYRNTIAVNGTPFPIDEFKGIPPSIYQGTLENLDKTTLQKFFHRMCKDNATFKCFLQKMPQRPVEELKEELEMIRLNYTRVPSGNFTWQKAFIGKNDRIFPPVNQQRAWEETNTCIFENEEAHYNELLFSELLTNPTVQPIL</sequence>
<reference evidence="1" key="1">
    <citation type="submission" date="2020-08" db="EMBL/GenBank/DDBJ databases">
        <title>Genome public.</title>
        <authorList>
            <person name="Liu C."/>
            <person name="Sun Q."/>
        </authorList>
    </citation>
    <scope>NUCLEOTIDE SEQUENCE</scope>
    <source>
        <strain evidence="1">N12</strain>
    </source>
</reference>